<keyword evidence="3" id="KW-0547">Nucleotide-binding</keyword>
<evidence type="ECO:0000256" key="4">
    <source>
        <dbReference type="ARBA" id="ARBA00022840"/>
    </source>
</evidence>
<keyword evidence="4" id="KW-0067">ATP-binding</keyword>
<sequence length="457" mass="51663">MYSFLPLGQRVLDEVEKIIDRNLETIGAQKMQMPIVQNLNRWMKSGRRDQIGKELYTLKDRKGQELCLSPTNEEVITELVKDLVATPSNYPLMLYQTSPKFRDEMRLKAGVLRSKEFLMMDLYSFDTNLKKANETFDQVDTCFSNIFRELEIPVEALEADNGIMGGSRSKEYQCCCGVGEDRVTRCSKCGYKSLYTSSTSIPTVIDYFFSETFNQLLFQQSLELGHSFVLGDRYSTLFNLQNRGSPLQMGCYGLGVSRIVGSLFELFGHSSGILFPDPITTFDVVVLNTGTPIDRVFESEKTEAARAKTAELLDALGDALRICFDDRDELSAGNRLMDAELMGARVAVIAGKEFAMGGNLEVRLLHRNVIRDVWRNEEMGKRGGNVETKKKEEISDVLREKILGFDRSRLEELGFDLVKEGGDMKSDGYTISSGFGELYWNLVQTLSCVKSYQNSIY</sequence>
<dbReference type="EMBL" id="FN668689">
    <property type="protein sequence ID" value="CBK24930.2"/>
    <property type="molecule type" value="Genomic_DNA"/>
</dbReference>
<evidence type="ECO:0000256" key="8">
    <source>
        <dbReference type="ARBA" id="ARBA00047671"/>
    </source>
</evidence>
<dbReference type="Proteomes" id="UP000008312">
    <property type="component" value="Unassembled WGS sequence"/>
</dbReference>
<dbReference type="AlphaFoldDB" id="D8MA41"/>
<dbReference type="SUPFAM" id="SSF52954">
    <property type="entry name" value="Class II aaRS ABD-related"/>
    <property type="match status" value="1"/>
</dbReference>
<dbReference type="OrthoDB" id="10267474at2759"/>
<organism evidence="10">
    <name type="scientific">Blastocystis hominis</name>
    <dbReference type="NCBI Taxonomy" id="12968"/>
    <lineage>
        <taxon>Eukaryota</taxon>
        <taxon>Sar</taxon>
        <taxon>Stramenopiles</taxon>
        <taxon>Bigyra</taxon>
        <taxon>Opalozoa</taxon>
        <taxon>Opalinata</taxon>
        <taxon>Blastocystidae</taxon>
        <taxon>Blastocystis</taxon>
    </lineage>
</organism>
<evidence type="ECO:0000259" key="9">
    <source>
        <dbReference type="PROSITE" id="PS50862"/>
    </source>
</evidence>
<dbReference type="EC" id="6.1.1.15" evidence="1"/>
<evidence type="ECO:0000256" key="5">
    <source>
        <dbReference type="ARBA" id="ARBA00022917"/>
    </source>
</evidence>
<dbReference type="InParanoid" id="D8MA41"/>
<dbReference type="FunCoup" id="D8MA41">
    <property type="interactions" value="86"/>
</dbReference>
<dbReference type="InterPro" id="IPR004154">
    <property type="entry name" value="Anticodon-bd"/>
</dbReference>
<dbReference type="RefSeq" id="XP_012898978.1">
    <property type="nucleotide sequence ID" value="XM_013043524.1"/>
</dbReference>
<evidence type="ECO:0000256" key="1">
    <source>
        <dbReference type="ARBA" id="ARBA00012831"/>
    </source>
</evidence>
<dbReference type="InterPro" id="IPR002316">
    <property type="entry name" value="Pro-tRNA-ligase_IIa"/>
</dbReference>
<keyword evidence="5" id="KW-0648">Protein biosynthesis</keyword>
<dbReference type="GO" id="GO:0006433">
    <property type="term" value="P:prolyl-tRNA aminoacylation"/>
    <property type="evidence" value="ECO:0007669"/>
    <property type="project" value="InterPro"/>
</dbReference>
<dbReference type="GO" id="GO:0005739">
    <property type="term" value="C:mitochondrion"/>
    <property type="evidence" value="ECO:0007669"/>
    <property type="project" value="TreeGrafter"/>
</dbReference>
<dbReference type="PROSITE" id="PS50862">
    <property type="entry name" value="AA_TRNA_LIGASE_II"/>
    <property type="match status" value="1"/>
</dbReference>
<comment type="catalytic activity">
    <reaction evidence="8">
        <text>tRNA(Pro) + L-proline + ATP = L-prolyl-tRNA(Pro) + AMP + diphosphate</text>
        <dbReference type="Rhea" id="RHEA:14305"/>
        <dbReference type="Rhea" id="RHEA-COMP:9700"/>
        <dbReference type="Rhea" id="RHEA-COMP:9702"/>
        <dbReference type="ChEBI" id="CHEBI:30616"/>
        <dbReference type="ChEBI" id="CHEBI:33019"/>
        <dbReference type="ChEBI" id="CHEBI:60039"/>
        <dbReference type="ChEBI" id="CHEBI:78442"/>
        <dbReference type="ChEBI" id="CHEBI:78532"/>
        <dbReference type="ChEBI" id="CHEBI:456215"/>
        <dbReference type="EC" id="6.1.1.15"/>
    </reaction>
</comment>
<proteinExistence type="predicted"/>
<dbReference type="Gene3D" id="3.30.930.10">
    <property type="entry name" value="Bira Bifunctional Protein, Domain 2"/>
    <property type="match status" value="1"/>
</dbReference>
<dbReference type="Pfam" id="PF00587">
    <property type="entry name" value="tRNA-synt_2b"/>
    <property type="match status" value="1"/>
</dbReference>
<dbReference type="PANTHER" id="PTHR42753">
    <property type="entry name" value="MITOCHONDRIAL RIBOSOME PROTEIN L39/PROLYL-TRNA LIGASE FAMILY MEMBER"/>
    <property type="match status" value="1"/>
</dbReference>
<dbReference type="InterPro" id="IPR050062">
    <property type="entry name" value="Pro-tRNA_synthetase"/>
</dbReference>
<evidence type="ECO:0000256" key="7">
    <source>
        <dbReference type="ARBA" id="ARBA00029731"/>
    </source>
</evidence>
<keyword evidence="6" id="KW-0030">Aminoacyl-tRNA synthetase</keyword>
<keyword evidence="11" id="KW-1185">Reference proteome</keyword>
<dbReference type="GeneID" id="24921613"/>
<evidence type="ECO:0000256" key="3">
    <source>
        <dbReference type="ARBA" id="ARBA00022741"/>
    </source>
</evidence>
<gene>
    <name evidence="10" type="ORF">GSBLH_T00004593001</name>
</gene>
<keyword evidence="2" id="KW-0436">Ligase</keyword>
<dbReference type="Pfam" id="PF03129">
    <property type="entry name" value="HGTP_anticodon"/>
    <property type="match status" value="1"/>
</dbReference>
<accession>D8MA41</accession>
<dbReference type="InterPro" id="IPR045864">
    <property type="entry name" value="aa-tRNA-synth_II/BPL/LPL"/>
</dbReference>
<dbReference type="InterPro" id="IPR002314">
    <property type="entry name" value="aa-tRNA-synt_IIb"/>
</dbReference>
<evidence type="ECO:0000313" key="11">
    <source>
        <dbReference type="Proteomes" id="UP000008312"/>
    </source>
</evidence>
<dbReference type="SUPFAM" id="SSF55681">
    <property type="entry name" value="Class II aaRS and biotin synthetases"/>
    <property type="match status" value="1"/>
</dbReference>
<feature type="domain" description="Aminoacyl-transfer RNA synthetases class-II family profile" evidence="9">
    <location>
        <begin position="1"/>
        <end position="276"/>
    </location>
</feature>
<evidence type="ECO:0000256" key="6">
    <source>
        <dbReference type="ARBA" id="ARBA00023146"/>
    </source>
</evidence>
<dbReference type="PRINTS" id="PR01046">
    <property type="entry name" value="TRNASYNTHPRO"/>
</dbReference>
<dbReference type="GO" id="GO:0004827">
    <property type="term" value="F:proline-tRNA ligase activity"/>
    <property type="evidence" value="ECO:0007669"/>
    <property type="project" value="UniProtKB-EC"/>
</dbReference>
<protein>
    <recommendedName>
        <fullName evidence="1">proline--tRNA ligase</fullName>
        <ecNumber evidence="1">6.1.1.15</ecNumber>
    </recommendedName>
    <alternativeName>
        <fullName evidence="7">Prolyl-tRNA synthetase</fullName>
    </alternativeName>
</protein>
<reference evidence="10" key="1">
    <citation type="submission" date="2010-02" db="EMBL/GenBank/DDBJ databases">
        <title>Sequencing and annotation of the Blastocystis hominis genome.</title>
        <authorList>
            <person name="Wincker P."/>
        </authorList>
    </citation>
    <scope>NUCLEOTIDE SEQUENCE</scope>
    <source>
        <strain evidence="10">Singapore isolate B</strain>
    </source>
</reference>
<dbReference type="PANTHER" id="PTHR42753:SF2">
    <property type="entry name" value="PROLINE--TRNA LIGASE"/>
    <property type="match status" value="1"/>
</dbReference>
<dbReference type="InterPro" id="IPR006195">
    <property type="entry name" value="aa-tRNA-synth_II"/>
</dbReference>
<dbReference type="GO" id="GO:0005524">
    <property type="term" value="F:ATP binding"/>
    <property type="evidence" value="ECO:0007669"/>
    <property type="project" value="UniProtKB-KW"/>
</dbReference>
<dbReference type="InterPro" id="IPR036621">
    <property type="entry name" value="Anticodon-bd_dom_sf"/>
</dbReference>
<dbReference type="Gene3D" id="3.40.50.800">
    <property type="entry name" value="Anticodon-binding domain"/>
    <property type="match status" value="1"/>
</dbReference>
<evidence type="ECO:0000313" key="10">
    <source>
        <dbReference type="EMBL" id="CBK24930.2"/>
    </source>
</evidence>
<evidence type="ECO:0000256" key="2">
    <source>
        <dbReference type="ARBA" id="ARBA00022598"/>
    </source>
</evidence>
<name>D8MA41_BLAHO</name>